<dbReference type="Proteomes" id="UP001146351">
    <property type="component" value="Unassembled WGS sequence"/>
</dbReference>
<evidence type="ECO:0000313" key="2">
    <source>
        <dbReference type="EMBL" id="KAJ5183753.1"/>
    </source>
</evidence>
<reference evidence="2" key="1">
    <citation type="submission" date="2022-11" db="EMBL/GenBank/DDBJ databases">
        <authorList>
            <person name="Petersen C."/>
        </authorList>
    </citation>
    <scope>NUCLEOTIDE SEQUENCE</scope>
    <source>
        <strain evidence="2">IBT 21917</strain>
    </source>
</reference>
<feature type="region of interest" description="Disordered" evidence="1">
    <location>
        <begin position="1"/>
        <end position="23"/>
    </location>
</feature>
<dbReference type="AlphaFoldDB" id="A0A9W9IT47"/>
<gene>
    <name evidence="2" type="ORF">N7492_001369</name>
</gene>
<evidence type="ECO:0000256" key="1">
    <source>
        <dbReference type="SAM" id="MobiDB-lite"/>
    </source>
</evidence>
<organism evidence="2 3">
    <name type="scientific">Penicillium capsulatum</name>
    <dbReference type="NCBI Taxonomy" id="69766"/>
    <lineage>
        <taxon>Eukaryota</taxon>
        <taxon>Fungi</taxon>
        <taxon>Dikarya</taxon>
        <taxon>Ascomycota</taxon>
        <taxon>Pezizomycotina</taxon>
        <taxon>Eurotiomycetes</taxon>
        <taxon>Eurotiomycetidae</taxon>
        <taxon>Eurotiales</taxon>
        <taxon>Aspergillaceae</taxon>
        <taxon>Penicillium</taxon>
    </lineage>
</organism>
<dbReference type="EMBL" id="JAPQKO010000001">
    <property type="protein sequence ID" value="KAJ5183753.1"/>
    <property type="molecule type" value="Genomic_DNA"/>
</dbReference>
<comment type="caution">
    <text evidence="2">The sequence shown here is derived from an EMBL/GenBank/DDBJ whole genome shotgun (WGS) entry which is preliminary data.</text>
</comment>
<protein>
    <submittedName>
        <fullName evidence="2">Uncharacterized protein</fullName>
    </submittedName>
</protein>
<sequence>MYDFHRRTVTPRESSPQGDSVDTLLDLKDDVVTPAPEPEPTASESGVVKIWQPSIETDYLASDKRRLLSALGHEHGVEISVEASNDATPQIRVSGKSDDVNKAIAALGAIEKPVV</sequence>
<accession>A0A9W9IT47</accession>
<name>A0A9W9IT47_9EURO</name>
<proteinExistence type="predicted"/>
<keyword evidence="3" id="KW-1185">Reference proteome</keyword>
<evidence type="ECO:0000313" key="3">
    <source>
        <dbReference type="Proteomes" id="UP001146351"/>
    </source>
</evidence>
<reference evidence="2" key="2">
    <citation type="journal article" date="2023" name="IMA Fungus">
        <title>Comparative genomic study of the Penicillium genus elucidates a diverse pangenome and 15 lateral gene transfer events.</title>
        <authorList>
            <person name="Petersen C."/>
            <person name="Sorensen T."/>
            <person name="Nielsen M.R."/>
            <person name="Sondergaard T.E."/>
            <person name="Sorensen J.L."/>
            <person name="Fitzpatrick D.A."/>
            <person name="Frisvad J.C."/>
            <person name="Nielsen K.L."/>
        </authorList>
    </citation>
    <scope>NUCLEOTIDE SEQUENCE</scope>
    <source>
        <strain evidence="2">IBT 21917</strain>
    </source>
</reference>